<evidence type="ECO:0000256" key="3">
    <source>
        <dbReference type="SAM" id="SignalP"/>
    </source>
</evidence>
<gene>
    <name evidence="5" type="ORF">GNT65_08570</name>
</gene>
<feature type="signal peptide" evidence="3">
    <location>
        <begin position="1"/>
        <end position="30"/>
    </location>
</feature>
<dbReference type="AlphaFoldDB" id="A0A6L7HX62"/>
<keyword evidence="2 3" id="KW-0732">Signal</keyword>
<name>A0A6L7HX62_9GAMM</name>
<keyword evidence="6" id="KW-1185">Reference proteome</keyword>
<evidence type="ECO:0000256" key="2">
    <source>
        <dbReference type="ARBA" id="ARBA00022729"/>
    </source>
</evidence>
<dbReference type="PANTHER" id="PTHR35936:SF25">
    <property type="entry name" value="ABC TRANSPORTER SUBSTRATE-BINDING PROTEIN"/>
    <property type="match status" value="1"/>
</dbReference>
<dbReference type="InterPro" id="IPR001638">
    <property type="entry name" value="Solute-binding_3/MltF_N"/>
</dbReference>
<comment type="similarity">
    <text evidence="1">Belongs to the bacterial solute-binding protein 3 family.</text>
</comment>
<dbReference type="SUPFAM" id="SSF53850">
    <property type="entry name" value="Periplasmic binding protein-like II"/>
    <property type="match status" value="1"/>
</dbReference>
<feature type="chain" id="PRO_5026690011" evidence="3">
    <location>
        <begin position="31"/>
        <end position="270"/>
    </location>
</feature>
<sequence>MLQPHFSRLITHLCSSLLVTLALFSLNATGQELKSIASADSPSTRLKVKLAAEDNWAPFADPYGKGLSHRLVKQAFSRVNVDVDSLVVSYARGLVMTKQGIVDGVFNLHKERKTQEEFVFGQIPLFTTSASFYQNNAHPLQAQSKWQLPEGLVVGIIKGYEYGDELAQLTQLRLVEVDNHNQLINLLLLNRIDAAIMYDEVANQYLAQMGVSKVIGRSVHNHTGDLYVAFSKLQPNAQLFADKLDQGLKALKQDGSYQTIMNSLLAIASK</sequence>
<dbReference type="RefSeq" id="WP_160795259.1">
    <property type="nucleotide sequence ID" value="NZ_JAKEVH010000002.1"/>
</dbReference>
<dbReference type="SMART" id="SM00062">
    <property type="entry name" value="PBPb"/>
    <property type="match status" value="1"/>
</dbReference>
<organism evidence="5 6">
    <name type="scientific">Shewanella insulae</name>
    <dbReference type="NCBI Taxonomy" id="2681496"/>
    <lineage>
        <taxon>Bacteria</taxon>
        <taxon>Pseudomonadati</taxon>
        <taxon>Pseudomonadota</taxon>
        <taxon>Gammaproteobacteria</taxon>
        <taxon>Alteromonadales</taxon>
        <taxon>Shewanellaceae</taxon>
        <taxon>Shewanella</taxon>
    </lineage>
</organism>
<dbReference type="Gene3D" id="3.40.190.10">
    <property type="entry name" value="Periplasmic binding protein-like II"/>
    <property type="match status" value="2"/>
</dbReference>
<evidence type="ECO:0000259" key="4">
    <source>
        <dbReference type="SMART" id="SM00062"/>
    </source>
</evidence>
<dbReference type="PANTHER" id="PTHR35936">
    <property type="entry name" value="MEMBRANE-BOUND LYTIC MUREIN TRANSGLYCOSYLASE F"/>
    <property type="match status" value="1"/>
</dbReference>
<evidence type="ECO:0000313" key="5">
    <source>
        <dbReference type="EMBL" id="MXR68723.1"/>
    </source>
</evidence>
<reference evidence="5 6" key="1">
    <citation type="submission" date="2019-12" db="EMBL/GenBank/DDBJ databases">
        <title>Shewanella insulae sp. nov., isolated from a tidal flat.</title>
        <authorList>
            <person name="Yoon J.-H."/>
        </authorList>
    </citation>
    <scope>NUCLEOTIDE SEQUENCE [LARGE SCALE GENOMIC DNA]</scope>
    <source>
        <strain evidence="5 6">JBTF-M18</strain>
    </source>
</reference>
<dbReference type="Proteomes" id="UP000474778">
    <property type="component" value="Unassembled WGS sequence"/>
</dbReference>
<evidence type="ECO:0000256" key="1">
    <source>
        <dbReference type="ARBA" id="ARBA00010333"/>
    </source>
</evidence>
<proteinExistence type="inferred from homology"/>
<accession>A0A6L7HX62</accession>
<protein>
    <submittedName>
        <fullName evidence="5">Transporter substrate-binding domain-containing protein</fullName>
    </submittedName>
</protein>
<feature type="domain" description="Solute-binding protein family 3/N-terminal" evidence="4">
    <location>
        <begin position="47"/>
        <end position="268"/>
    </location>
</feature>
<evidence type="ECO:0000313" key="6">
    <source>
        <dbReference type="Proteomes" id="UP000474778"/>
    </source>
</evidence>
<comment type="caution">
    <text evidence="5">The sequence shown here is derived from an EMBL/GenBank/DDBJ whole genome shotgun (WGS) entry which is preliminary data.</text>
</comment>
<dbReference type="EMBL" id="WRPA01000006">
    <property type="protein sequence ID" value="MXR68723.1"/>
    <property type="molecule type" value="Genomic_DNA"/>
</dbReference>